<protein>
    <submittedName>
        <fullName evidence="2">Uncharacterized protein</fullName>
    </submittedName>
</protein>
<organism evidence="2 3">
    <name type="scientific">Streptomyces kurssanovii</name>
    <dbReference type="NCBI Taxonomy" id="67312"/>
    <lineage>
        <taxon>Bacteria</taxon>
        <taxon>Bacillati</taxon>
        <taxon>Actinomycetota</taxon>
        <taxon>Actinomycetes</taxon>
        <taxon>Kitasatosporales</taxon>
        <taxon>Streptomycetaceae</taxon>
        <taxon>Streptomyces</taxon>
    </lineage>
</organism>
<name>A0ABV3HR84_9ACTN</name>
<dbReference type="RefSeq" id="WP_364590845.1">
    <property type="nucleotide sequence ID" value="NZ_JBFAQK010000009.1"/>
</dbReference>
<keyword evidence="1" id="KW-0812">Transmembrane</keyword>
<sequence>MTETEVALLVAAIGAGAAIIAGMMAHSATMRQPEKSFSAQREQALWAHRRDLYTQFLLTAKEYIRLYDRTGGRYEGIPASIERLEDLYSQMELESTSREILSMARSIIEHFREIRSLASTYERETDPPYVDTLRTRLRDENSDLRNSVRFMQSAVHSELDR</sequence>
<keyword evidence="3" id="KW-1185">Reference proteome</keyword>
<comment type="caution">
    <text evidence="2">The sequence shown here is derived from an EMBL/GenBank/DDBJ whole genome shotgun (WGS) entry which is preliminary data.</text>
</comment>
<keyword evidence="1" id="KW-0472">Membrane</keyword>
<evidence type="ECO:0000256" key="1">
    <source>
        <dbReference type="SAM" id="Phobius"/>
    </source>
</evidence>
<reference evidence="2 3" key="1">
    <citation type="submission" date="2024-06" db="EMBL/GenBank/DDBJ databases">
        <title>The Natural Products Discovery Center: Release of the First 8490 Sequenced Strains for Exploring Actinobacteria Biosynthetic Diversity.</title>
        <authorList>
            <person name="Kalkreuter E."/>
            <person name="Kautsar S.A."/>
            <person name="Yang D."/>
            <person name="Bader C.D."/>
            <person name="Teijaro C.N."/>
            <person name="Fluegel L."/>
            <person name="Davis C.M."/>
            <person name="Simpson J.R."/>
            <person name="Lauterbach L."/>
            <person name="Steele A.D."/>
            <person name="Gui C."/>
            <person name="Meng S."/>
            <person name="Li G."/>
            <person name="Viehrig K."/>
            <person name="Ye F."/>
            <person name="Su P."/>
            <person name="Kiefer A.F."/>
            <person name="Nichols A."/>
            <person name="Cepeda A.J."/>
            <person name="Yan W."/>
            <person name="Fan B."/>
            <person name="Jiang Y."/>
            <person name="Adhikari A."/>
            <person name="Zheng C.-J."/>
            <person name="Schuster L."/>
            <person name="Cowan T.M."/>
            <person name="Smanski M.J."/>
            <person name="Chevrette M.G."/>
            <person name="De Carvalho L.P.S."/>
            <person name="Shen B."/>
        </authorList>
    </citation>
    <scope>NUCLEOTIDE SEQUENCE [LARGE SCALE GENOMIC DNA]</scope>
    <source>
        <strain evidence="2 3">NPDC049344</strain>
    </source>
</reference>
<evidence type="ECO:0000313" key="3">
    <source>
        <dbReference type="Proteomes" id="UP001552521"/>
    </source>
</evidence>
<feature type="transmembrane region" description="Helical" evidence="1">
    <location>
        <begin position="6"/>
        <end position="25"/>
    </location>
</feature>
<dbReference type="Proteomes" id="UP001552521">
    <property type="component" value="Unassembled WGS sequence"/>
</dbReference>
<evidence type="ECO:0000313" key="2">
    <source>
        <dbReference type="EMBL" id="MEV4681077.1"/>
    </source>
</evidence>
<proteinExistence type="predicted"/>
<accession>A0ABV3HR84</accession>
<keyword evidence="1" id="KW-1133">Transmembrane helix</keyword>
<gene>
    <name evidence="2" type="ORF">AB0K36_09910</name>
</gene>
<dbReference type="EMBL" id="JBFAQK010000009">
    <property type="protein sequence ID" value="MEV4681077.1"/>
    <property type="molecule type" value="Genomic_DNA"/>
</dbReference>